<keyword evidence="3" id="KW-1185">Reference proteome</keyword>
<evidence type="ECO:0000313" key="2">
    <source>
        <dbReference type="EMBL" id="THH19676.1"/>
    </source>
</evidence>
<reference evidence="2 3" key="1">
    <citation type="submission" date="2019-02" db="EMBL/GenBank/DDBJ databases">
        <title>Genome sequencing of the rare red list fungi Bondarzewia mesenterica.</title>
        <authorList>
            <person name="Buettner E."/>
            <person name="Kellner H."/>
        </authorList>
    </citation>
    <scope>NUCLEOTIDE SEQUENCE [LARGE SCALE GENOMIC DNA]</scope>
    <source>
        <strain evidence="2 3">DSM 108281</strain>
    </source>
</reference>
<comment type="caution">
    <text evidence="2">The sequence shown here is derived from an EMBL/GenBank/DDBJ whole genome shotgun (WGS) entry which is preliminary data.</text>
</comment>
<feature type="chain" id="PRO_5020544154" evidence="1">
    <location>
        <begin position="25"/>
        <end position="138"/>
    </location>
</feature>
<dbReference type="Proteomes" id="UP000310158">
    <property type="component" value="Unassembled WGS sequence"/>
</dbReference>
<name>A0A4S4M3E1_9AGAM</name>
<proteinExistence type="predicted"/>
<dbReference type="OrthoDB" id="2149598at2759"/>
<keyword evidence="1" id="KW-0732">Signal</keyword>
<evidence type="ECO:0000313" key="3">
    <source>
        <dbReference type="Proteomes" id="UP000310158"/>
    </source>
</evidence>
<feature type="signal peptide" evidence="1">
    <location>
        <begin position="1"/>
        <end position="24"/>
    </location>
</feature>
<sequence length="138" mass="14946">MAFLSLSVALYGFAVALASHPVHASSAPALYERTLTAIQGTYNTTFVCIVTSKAHARSLLPDVYQDALLPVNATLYPGLSEDEHPIVLELGRESNAGPPGLGILSFQEAKVEVPLVRRVSDSDVPFLYKRQAHVHTFN</sequence>
<protein>
    <submittedName>
        <fullName evidence="2">Uncharacterized protein</fullName>
    </submittedName>
</protein>
<evidence type="ECO:0000256" key="1">
    <source>
        <dbReference type="SAM" id="SignalP"/>
    </source>
</evidence>
<gene>
    <name evidence="2" type="ORF">EW146_g1535</name>
</gene>
<organism evidence="2 3">
    <name type="scientific">Bondarzewia mesenterica</name>
    <dbReference type="NCBI Taxonomy" id="1095465"/>
    <lineage>
        <taxon>Eukaryota</taxon>
        <taxon>Fungi</taxon>
        <taxon>Dikarya</taxon>
        <taxon>Basidiomycota</taxon>
        <taxon>Agaricomycotina</taxon>
        <taxon>Agaricomycetes</taxon>
        <taxon>Russulales</taxon>
        <taxon>Bondarzewiaceae</taxon>
        <taxon>Bondarzewia</taxon>
    </lineage>
</organism>
<accession>A0A4S4M3E1</accession>
<dbReference type="EMBL" id="SGPL01000038">
    <property type="protein sequence ID" value="THH19676.1"/>
    <property type="molecule type" value="Genomic_DNA"/>
</dbReference>
<dbReference type="AlphaFoldDB" id="A0A4S4M3E1"/>